<reference evidence="2 3" key="1">
    <citation type="submission" date="2019-09" db="EMBL/GenBank/DDBJ databases">
        <authorList>
            <person name="Chandra G."/>
            <person name="Truman W A."/>
        </authorList>
    </citation>
    <scope>NUCLEOTIDE SEQUENCE [LARGE SCALE GENOMIC DNA]</scope>
    <source>
        <strain evidence="2">PS900</strain>
    </source>
</reference>
<dbReference type="GO" id="GO:0006313">
    <property type="term" value="P:DNA transposition"/>
    <property type="evidence" value="ECO:0007669"/>
    <property type="project" value="InterPro"/>
</dbReference>
<dbReference type="Gene3D" id="2.30.30.130">
    <property type="entry name" value="Transposase, Mu, C-terminal"/>
    <property type="match status" value="1"/>
</dbReference>
<evidence type="ECO:0000313" key="3">
    <source>
        <dbReference type="Proteomes" id="UP000325723"/>
    </source>
</evidence>
<protein>
    <recommendedName>
        <fullName evidence="1">Integrase catalytic domain-containing protein</fullName>
    </recommendedName>
</protein>
<comment type="caution">
    <text evidence="2">The sequence shown here is derived from an EMBL/GenBank/DDBJ whole genome shotgun (WGS) entry which is preliminary data.</text>
</comment>
<evidence type="ECO:0000313" key="2">
    <source>
        <dbReference type="EMBL" id="VVP59739.1"/>
    </source>
</evidence>
<dbReference type="GO" id="GO:0003677">
    <property type="term" value="F:DNA binding"/>
    <property type="evidence" value="ECO:0007669"/>
    <property type="project" value="InterPro"/>
</dbReference>
<proteinExistence type="predicted"/>
<dbReference type="Gene3D" id="1.10.10.60">
    <property type="entry name" value="Homeodomain-like"/>
    <property type="match status" value="2"/>
</dbReference>
<accession>A0A8H2RUK1</accession>
<dbReference type="SUPFAM" id="SSF53098">
    <property type="entry name" value="Ribonuclease H-like"/>
    <property type="match status" value="1"/>
</dbReference>
<dbReference type="InterPro" id="IPR012337">
    <property type="entry name" value="RNaseH-like_sf"/>
</dbReference>
<sequence length="678" mass="76406">MEHPNSLRWLSAGAAASLLGMSVQAVRKACAAGRYTLETVKANGGSQYRILLSSLPQSARIRYWEQQGEEQALIDQRVFAERYEADPELAARVDAVLSSRRQNKARLSTETIPVTDWSGLESLSEKALAEAKRRHEIVCAFEALQKSGAPKMQCYQIMAEQHGESGTTVWRWFKQVKGLPRKEWLPALAPRWKGKAQCAEFSEDAWAFIKSEWGRQSQPSLAAVYRRCQQLAQQNGWDLPSVNTVERRINAEPAWWQVYVRQGKEALSQMYPAAQRDYSSLALHQMWVSDGRKADLFCRWPDGTISRPIVLGWLDVRTRMCLGYEVGRVENADLIRLAFRAAASNSKALPSEALLDNGRGYASKMLTGGQPTRYRFKVKEEDTPGILTLLGINVIWATPGHGQSKPIESWWRTVAQIDKRTEFQGAYCGNRPDAKPEEFDIKKAVPIEQYLSALKEDIAAYNLRPHRGDSMELSSPMSMYQQLAEHTVIRSPAAEQLRMCLLTAESVRLNEDHSVTILGNRYWTERMADLPNRGPYAVRFNPENASDPVSVYSGARFLCEAPLIAKTGFRDQEAAKTHTRARNQFVKAKKQEAHAFKQMNDALRWKLDGDVLVDTETGEVLNQDTLPTPKVVAPVRPTKNYAKNISEFKSTGSEMSSIDFQKAFERGIEKVTAISNGR</sequence>
<dbReference type="InterPro" id="IPR001584">
    <property type="entry name" value="Integrase_cat-core"/>
</dbReference>
<name>A0A8H2RUK1_PSEFL</name>
<dbReference type="Pfam" id="PF09299">
    <property type="entry name" value="Mu-transpos_C"/>
    <property type="match status" value="1"/>
</dbReference>
<dbReference type="InterPro" id="IPR009004">
    <property type="entry name" value="Transposase_Mu_C"/>
</dbReference>
<dbReference type="InterPro" id="IPR036397">
    <property type="entry name" value="RNaseH_sf"/>
</dbReference>
<dbReference type="GO" id="GO:0015074">
    <property type="term" value="P:DNA integration"/>
    <property type="evidence" value="ECO:0007669"/>
    <property type="project" value="InterPro"/>
</dbReference>
<dbReference type="Pfam" id="PF02914">
    <property type="entry name" value="DDE_2"/>
    <property type="match status" value="1"/>
</dbReference>
<dbReference type="InterPro" id="IPR004189">
    <property type="entry name" value="Phage_Mu_transposase"/>
</dbReference>
<dbReference type="Pfam" id="PF09039">
    <property type="entry name" value="HTH_Tnp_Mu_2"/>
    <property type="match status" value="1"/>
</dbReference>
<dbReference type="InterPro" id="IPR015378">
    <property type="entry name" value="Transposase-like_Mu_C"/>
</dbReference>
<dbReference type="GO" id="GO:0004803">
    <property type="term" value="F:transposase activity"/>
    <property type="evidence" value="ECO:0007669"/>
    <property type="project" value="InterPro"/>
</dbReference>
<dbReference type="InterPro" id="IPR015126">
    <property type="entry name" value="Mu_I-gamma"/>
</dbReference>
<dbReference type="SUPFAM" id="SSF46689">
    <property type="entry name" value="Homeodomain-like"/>
    <property type="match status" value="2"/>
</dbReference>
<dbReference type="InterPro" id="IPR009057">
    <property type="entry name" value="Homeodomain-like_sf"/>
</dbReference>
<evidence type="ECO:0000259" key="1">
    <source>
        <dbReference type="PROSITE" id="PS50994"/>
    </source>
</evidence>
<dbReference type="Gene3D" id="3.30.420.10">
    <property type="entry name" value="Ribonuclease H-like superfamily/Ribonuclease H"/>
    <property type="match status" value="1"/>
</dbReference>
<gene>
    <name evidence="2" type="ORF">PS900_06105</name>
</gene>
<dbReference type="AlphaFoldDB" id="A0A8H2RUK1"/>
<dbReference type="Proteomes" id="UP000325723">
    <property type="component" value="Unassembled WGS sequence"/>
</dbReference>
<dbReference type="PROSITE" id="PS50994">
    <property type="entry name" value="INTEGRASE"/>
    <property type="match status" value="1"/>
</dbReference>
<feature type="domain" description="Integrase catalytic" evidence="1">
    <location>
        <begin position="268"/>
        <end position="484"/>
    </location>
</feature>
<dbReference type="EMBL" id="CABVIE010000035">
    <property type="protein sequence ID" value="VVP59739.1"/>
    <property type="molecule type" value="Genomic_DNA"/>
</dbReference>
<organism evidence="2 3">
    <name type="scientific">Pseudomonas fluorescens</name>
    <dbReference type="NCBI Taxonomy" id="294"/>
    <lineage>
        <taxon>Bacteria</taxon>
        <taxon>Pseudomonadati</taxon>
        <taxon>Pseudomonadota</taxon>
        <taxon>Gammaproteobacteria</taxon>
        <taxon>Pseudomonadales</taxon>
        <taxon>Pseudomonadaceae</taxon>
        <taxon>Pseudomonas</taxon>
    </lineage>
</organism>
<dbReference type="RefSeq" id="WP_224789169.1">
    <property type="nucleotide sequence ID" value="NZ_CABVIE010000035.1"/>
</dbReference>
<dbReference type="SUPFAM" id="SSF50610">
    <property type="entry name" value="mu transposase, C-terminal domain"/>
    <property type="match status" value="1"/>
</dbReference>
<dbReference type="Gene3D" id="6.10.250.2550">
    <property type="match status" value="1"/>
</dbReference>